<dbReference type="PANTHER" id="PTHR33121:SF79">
    <property type="entry name" value="CYCLIC DI-GMP PHOSPHODIESTERASE PDED-RELATED"/>
    <property type="match status" value="1"/>
</dbReference>
<dbReference type="InterPro" id="IPR000160">
    <property type="entry name" value="GGDEF_dom"/>
</dbReference>
<dbReference type="InterPro" id="IPR035919">
    <property type="entry name" value="EAL_sf"/>
</dbReference>
<keyword evidence="1" id="KW-1133">Transmembrane helix</keyword>
<feature type="transmembrane region" description="Helical" evidence="1">
    <location>
        <begin position="153"/>
        <end position="172"/>
    </location>
</feature>
<dbReference type="Gene3D" id="3.20.20.450">
    <property type="entry name" value="EAL domain"/>
    <property type="match status" value="1"/>
</dbReference>
<evidence type="ECO:0000259" key="2">
    <source>
        <dbReference type="PROSITE" id="PS50883"/>
    </source>
</evidence>
<accession>A0A1I3IZX8</accession>
<dbReference type="InterPro" id="IPR029787">
    <property type="entry name" value="Nucleotide_cyclase"/>
</dbReference>
<keyword evidence="1" id="KW-0812">Transmembrane</keyword>
<dbReference type="RefSeq" id="WP_083425664.1">
    <property type="nucleotide sequence ID" value="NZ_FORI01000002.1"/>
</dbReference>
<dbReference type="InterPro" id="IPR043128">
    <property type="entry name" value="Rev_trsase/Diguanyl_cyclase"/>
</dbReference>
<reference evidence="5" key="1">
    <citation type="submission" date="2016-10" db="EMBL/GenBank/DDBJ databases">
        <authorList>
            <person name="Varghese N."/>
            <person name="Submissions S."/>
        </authorList>
    </citation>
    <scope>NUCLEOTIDE SEQUENCE [LARGE SCALE GENOMIC DNA]</scope>
    <source>
        <strain evidence="5">XBD1002</strain>
    </source>
</reference>
<dbReference type="InterPro" id="IPR050706">
    <property type="entry name" value="Cyclic-di-GMP_PDE-like"/>
</dbReference>
<dbReference type="SUPFAM" id="SSF141868">
    <property type="entry name" value="EAL domain-like"/>
    <property type="match status" value="1"/>
</dbReference>
<evidence type="ECO:0000256" key="1">
    <source>
        <dbReference type="SAM" id="Phobius"/>
    </source>
</evidence>
<dbReference type="EMBL" id="FORI01000002">
    <property type="protein sequence ID" value="SFI53433.1"/>
    <property type="molecule type" value="Genomic_DNA"/>
</dbReference>
<dbReference type="Proteomes" id="UP000182737">
    <property type="component" value="Unassembled WGS sequence"/>
</dbReference>
<gene>
    <name evidence="4" type="ORF">SAMN04487775_102242</name>
</gene>
<keyword evidence="1" id="KW-0472">Membrane</keyword>
<name>A0A1I3IZX8_9SPIR</name>
<evidence type="ECO:0000313" key="5">
    <source>
        <dbReference type="Proteomes" id="UP000182737"/>
    </source>
</evidence>
<feature type="transmembrane region" description="Helical" evidence="1">
    <location>
        <begin position="65"/>
        <end position="88"/>
    </location>
</feature>
<dbReference type="Gene3D" id="3.30.70.270">
    <property type="match status" value="1"/>
</dbReference>
<dbReference type="GO" id="GO:0071111">
    <property type="term" value="F:cyclic-guanylate-specific phosphodiesterase activity"/>
    <property type="evidence" value="ECO:0007669"/>
    <property type="project" value="InterPro"/>
</dbReference>
<sequence length="640" mass="74534">MGRFDSLKKFLGIEKFTKYTNEYFDRSNIRSSFYVASIIVVLEFWMICSTLFFQYLGDLNRSTSWLVTHLVSYFVLFLSAVVLLIYSILHQKKIVQNRAVWWGIRFVFSIISIAFGIYISYMDYLKGEQFITLMTMTILVFCFTVWRPFYSIVFLGSSYGIFFAICNHQIPASYATKVNLTIVLIIILLSAINAYRQKLSEAKKDEKLEQAHDILLKLSISDEVTGIANMNYFRGQALEIMNKKDVDINTLIYLYFDIENFKMLNQKYGFWEGNTFLKNFADILKETFEDSIHAHFSNDNFVVLTKDVKIKDKVLSICKRVSEFDYDIKLGIKVGAYKPINREVLPLIACDHARYACNTIKKHYNLAYCLYDQNMALNFQKKQYIINNFDAAIQNEYIKVFYQPVVNASNGKMCGLEALARWEDPQFGFLSPADFIQTLEEYYQIHRLDMYVVKQVCKNIRNAIDRGRKILPVSLNFSRMDFDYLELAQEVENCLKKYDVDKSMIHIEVTESTLSEDDIKLKEELKSFRSQDYALWLDDFGSGYSGLNVLKEFDFDLIKLDMKFLSNFENNEKARPIIKNIINLAKDLGMQTVTEGVETQEACDFLREIGCEKLQGYLFSKPVSLEELEAKIDSGVFEIE</sequence>
<feature type="domain" description="EAL" evidence="2">
    <location>
        <begin position="382"/>
        <end position="636"/>
    </location>
</feature>
<evidence type="ECO:0000259" key="3">
    <source>
        <dbReference type="PROSITE" id="PS50887"/>
    </source>
</evidence>
<dbReference type="SUPFAM" id="SSF55073">
    <property type="entry name" value="Nucleotide cyclase"/>
    <property type="match status" value="1"/>
</dbReference>
<dbReference type="SMART" id="SM00052">
    <property type="entry name" value="EAL"/>
    <property type="match status" value="1"/>
</dbReference>
<proteinExistence type="predicted"/>
<dbReference type="CDD" id="cd01948">
    <property type="entry name" value="EAL"/>
    <property type="match status" value="1"/>
</dbReference>
<dbReference type="OrthoDB" id="366324at2"/>
<dbReference type="PROSITE" id="PS50883">
    <property type="entry name" value="EAL"/>
    <property type="match status" value="1"/>
</dbReference>
<keyword evidence="5" id="KW-1185">Reference proteome</keyword>
<dbReference type="PROSITE" id="PS50887">
    <property type="entry name" value="GGDEF"/>
    <property type="match status" value="1"/>
</dbReference>
<feature type="transmembrane region" description="Helical" evidence="1">
    <location>
        <begin position="178"/>
        <end position="195"/>
    </location>
</feature>
<dbReference type="SMART" id="SM00267">
    <property type="entry name" value="GGDEF"/>
    <property type="match status" value="1"/>
</dbReference>
<organism evidence="4 5">
    <name type="scientific">Treponema bryantii</name>
    <dbReference type="NCBI Taxonomy" id="163"/>
    <lineage>
        <taxon>Bacteria</taxon>
        <taxon>Pseudomonadati</taxon>
        <taxon>Spirochaetota</taxon>
        <taxon>Spirochaetia</taxon>
        <taxon>Spirochaetales</taxon>
        <taxon>Treponemataceae</taxon>
        <taxon>Treponema</taxon>
    </lineage>
</organism>
<dbReference type="Pfam" id="PF00990">
    <property type="entry name" value="GGDEF"/>
    <property type="match status" value="1"/>
</dbReference>
<feature type="transmembrane region" description="Helical" evidence="1">
    <location>
        <begin position="33"/>
        <end position="53"/>
    </location>
</feature>
<dbReference type="AlphaFoldDB" id="A0A1I3IZX8"/>
<dbReference type="Pfam" id="PF00563">
    <property type="entry name" value="EAL"/>
    <property type="match status" value="1"/>
</dbReference>
<dbReference type="InterPro" id="IPR001633">
    <property type="entry name" value="EAL_dom"/>
</dbReference>
<dbReference type="NCBIfam" id="TIGR00254">
    <property type="entry name" value="GGDEF"/>
    <property type="match status" value="1"/>
</dbReference>
<feature type="domain" description="GGDEF" evidence="3">
    <location>
        <begin position="249"/>
        <end position="373"/>
    </location>
</feature>
<feature type="transmembrane region" description="Helical" evidence="1">
    <location>
        <begin position="100"/>
        <end position="121"/>
    </location>
</feature>
<protein>
    <submittedName>
        <fullName evidence="4">Diguanylate cyclase (GGDEF) domain-containing protein</fullName>
    </submittedName>
</protein>
<dbReference type="PANTHER" id="PTHR33121">
    <property type="entry name" value="CYCLIC DI-GMP PHOSPHODIESTERASE PDEF"/>
    <property type="match status" value="1"/>
</dbReference>
<evidence type="ECO:0000313" key="4">
    <source>
        <dbReference type="EMBL" id="SFI53433.1"/>
    </source>
</evidence>